<comment type="caution">
    <text evidence="1">The sequence shown here is derived from an EMBL/GenBank/DDBJ whole genome shotgun (WGS) entry which is preliminary data.</text>
</comment>
<accession>X1HDD7</accession>
<proteinExistence type="predicted"/>
<sequence length="176" mass="20012">ERDMLPNLSLDPATEKADVAADPTGAVRPWDPLFLQKGLLEGAQKGLKELFPLRNEQVELSLPDIRVARRAYTPEDEYEAVVSGHTLSIPLYGTFVLRDRKTQEVLGEEKRILAYIPWITPRGTLIYRGNEYVIANQLRLKPSIYTRRTQGGLLEAILAPQTAFQRKLYRLRLDPA</sequence>
<organism evidence="1">
    <name type="scientific">marine sediment metagenome</name>
    <dbReference type="NCBI Taxonomy" id="412755"/>
    <lineage>
        <taxon>unclassified sequences</taxon>
        <taxon>metagenomes</taxon>
        <taxon>ecological metagenomes</taxon>
    </lineage>
</organism>
<feature type="non-terminal residue" evidence="1">
    <location>
        <position position="176"/>
    </location>
</feature>
<dbReference type="EMBL" id="BARU01014016">
    <property type="protein sequence ID" value="GAH43333.1"/>
    <property type="molecule type" value="Genomic_DNA"/>
</dbReference>
<reference evidence="1" key="1">
    <citation type="journal article" date="2014" name="Front. Microbiol.">
        <title>High frequency of phylogenetically diverse reductive dehalogenase-homologous genes in deep subseafloor sedimentary metagenomes.</title>
        <authorList>
            <person name="Kawai M."/>
            <person name="Futagami T."/>
            <person name="Toyoda A."/>
            <person name="Takaki Y."/>
            <person name="Nishi S."/>
            <person name="Hori S."/>
            <person name="Arai W."/>
            <person name="Tsubouchi T."/>
            <person name="Morono Y."/>
            <person name="Uchiyama I."/>
            <person name="Ito T."/>
            <person name="Fujiyama A."/>
            <person name="Inagaki F."/>
            <person name="Takami H."/>
        </authorList>
    </citation>
    <scope>NUCLEOTIDE SEQUENCE</scope>
    <source>
        <strain evidence="1">Expedition CK06-06</strain>
    </source>
</reference>
<protein>
    <submittedName>
        <fullName evidence="1">Uncharacterized protein</fullName>
    </submittedName>
</protein>
<feature type="non-terminal residue" evidence="1">
    <location>
        <position position="1"/>
    </location>
</feature>
<gene>
    <name evidence="1" type="ORF">S03H2_24975</name>
</gene>
<dbReference type="AlphaFoldDB" id="X1HDD7"/>
<name>X1HDD7_9ZZZZ</name>
<dbReference type="SUPFAM" id="SSF64484">
    <property type="entry name" value="beta and beta-prime subunits of DNA dependent RNA-polymerase"/>
    <property type="match status" value="1"/>
</dbReference>
<evidence type="ECO:0000313" key="1">
    <source>
        <dbReference type="EMBL" id="GAH43333.1"/>
    </source>
</evidence>
<dbReference type="Gene3D" id="3.90.1100.10">
    <property type="match status" value="1"/>
</dbReference>